<protein>
    <submittedName>
        <fullName evidence="1">Uncharacterized protein</fullName>
    </submittedName>
</protein>
<gene>
    <name evidence="1" type="ORF">OPT61_g96</name>
</gene>
<sequence length="260" mass="28475">MRRYRTVTSPCLLHGTTSNPHPQSNPHPSSLRLVPPHPDHSLARPGTSDYAGARPQCAWGTVRTEAVGRSQTKQLFKGAKVSPAPEKVASKRLDSKRGGAEGMELLGRSIAALAPVSKIYVQHHVAEVSYLQATVRAVWESHVSARNSWFCSPLHQALRRHLARYADVRHCAVSELGGGRGAIGGRVNKPGGWSQELLCMRGRIHWGALTRLWRANLSQALCGLPVRLVETILLTEHRHSVETAWEDGIIAWGSAKIPEA</sequence>
<reference evidence="1" key="1">
    <citation type="submission" date="2022-11" db="EMBL/GenBank/DDBJ databases">
        <title>Genome Sequence of Boeremia exigua.</title>
        <authorList>
            <person name="Buettner E."/>
        </authorList>
    </citation>
    <scope>NUCLEOTIDE SEQUENCE</scope>
    <source>
        <strain evidence="1">CU02</strain>
    </source>
</reference>
<name>A0ACC2IV10_9PLEO</name>
<dbReference type="EMBL" id="JAPHNI010000003">
    <property type="protein sequence ID" value="KAJ8119045.1"/>
    <property type="molecule type" value="Genomic_DNA"/>
</dbReference>
<evidence type="ECO:0000313" key="2">
    <source>
        <dbReference type="Proteomes" id="UP001153331"/>
    </source>
</evidence>
<comment type="caution">
    <text evidence="1">The sequence shown here is derived from an EMBL/GenBank/DDBJ whole genome shotgun (WGS) entry which is preliminary data.</text>
</comment>
<evidence type="ECO:0000313" key="1">
    <source>
        <dbReference type="EMBL" id="KAJ8119045.1"/>
    </source>
</evidence>
<keyword evidence="2" id="KW-1185">Reference proteome</keyword>
<dbReference type="Proteomes" id="UP001153331">
    <property type="component" value="Unassembled WGS sequence"/>
</dbReference>
<accession>A0ACC2IV10</accession>
<organism evidence="1 2">
    <name type="scientific">Boeremia exigua</name>
    <dbReference type="NCBI Taxonomy" id="749465"/>
    <lineage>
        <taxon>Eukaryota</taxon>
        <taxon>Fungi</taxon>
        <taxon>Dikarya</taxon>
        <taxon>Ascomycota</taxon>
        <taxon>Pezizomycotina</taxon>
        <taxon>Dothideomycetes</taxon>
        <taxon>Pleosporomycetidae</taxon>
        <taxon>Pleosporales</taxon>
        <taxon>Pleosporineae</taxon>
        <taxon>Didymellaceae</taxon>
        <taxon>Boeremia</taxon>
    </lineage>
</organism>
<proteinExistence type="predicted"/>